<evidence type="ECO:0000256" key="5">
    <source>
        <dbReference type="ARBA" id="ARBA00022801"/>
    </source>
</evidence>
<reference evidence="9 10" key="1">
    <citation type="journal article" date="2016" name="Int. J. Syst. Evol. Microbiol.">
        <title>Desulfotomaculum ferrireducens sp. nov., a moderately thermophilic sulfate-reducing and dissimilatory Fe(III)-reducing bacterium isolated from compost.</title>
        <authorList>
            <person name="Yang G."/>
            <person name="Guo J."/>
            <person name="Zhuang L."/>
            <person name="Yuan Y."/>
            <person name="Zhou S."/>
        </authorList>
    </citation>
    <scope>NUCLEOTIDE SEQUENCE [LARGE SCALE GENOMIC DNA]</scope>
    <source>
        <strain evidence="9 10">GSS09</strain>
    </source>
</reference>
<dbReference type="InterPro" id="IPR029062">
    <property type="entry name" value="Class_I_gatase-like"/>
</dbReference>
<dbReference type="FunFam" id="3.40.50.880:FF:000019">
    <property type="entry name" value="Phosphoribosylformylglycinamidine synthase subunit PurQ"/>
    <property type="match status" value="1"/>
</dbReference>
<dbReference type="Pfam" id="PF13507">
    <property type="entry name" value="GATase_5"/>
    <property type="match status" value="1"/>
</dbReference>
<keyword evidence="5 8" id="KW-0378">Hydrolase</keyword>
<dbReference type="GO" id="GO:0006189">
    <property type="term" value="P:'de novo' IMP biosynthetic process"/>
    <property type="evidence" value="ECO:0007669"/>
    <property type="project" value="UniProtKB-UniRule"/>
</dbReference>
<dbReference type="AlphaFoldDB" id="A0A1S6IYD0"/>
<comment type="catalytic activity">
    <reaction evidence="8">
        <text>L-glutamine + H2O = L-glutamate + NH4(+)</text>
        <dbReference type="Rhea" id="RHEA:15889"/>
        <dbReference type="ChEBI" id="CHEBI:15377"/>
        <dbReference type="ChEBI" id="CHEBI:28938"/>
        <dbReference type="ChEBI" id="CHEBI:29985"/>
        <dbReference type="ChEBI" id="CHEBI:58359"/>
        <dbReference type="EC" id="3.5.1.2"/>
    </reaction>
</comment>
<keyword evidence="6 8" id="KW-0067">ATP-binding</keyword>
<keyword evidence="2 8" id="KW-0436">Ligase</keyword>
<evidence type="ECO:0000256" key="6">
    <source>
        <dbReference type="ARBA" id="ARBA00022840"/>
    </source>
</evidence>
<evidence type="ECO:0000256" key="4">
    <source>
        <dbReference type="ARBA" id="ARBA00022755"/>
    </source>
</evidence>
<evidence type="ECO:0000313" key="10">
    <source>
        <dbReference type="Proteomes" id="UP000189464"/>
    </source>
</evidence>
<evidence type="ECO:0000256" key="7">
    <source>
        <dbReference type="ARBA" id="ARBA00022962"/>
    </source>
</evidence>
<dbReference type="GO" id="GO:0005524">
    <property type="term" value="F:ATP binding"/>
    <property type="evidence" value="ECO:0007669"/>
    <property type="project" value="UniProtKB-KW"/>
</dbReference>
<dbReference type="NCBIfam" id="NF002957">
    <property type="entry name" value="PRK03619.1"/>
    <property type="match status" value="1"/>
</dbReference>
<dbReference type="GO" id="GO:0004359">
    <property type="term" value="F:glutaminase activity"/>
    <property type="evidence" value="ECO:0007669"/>
    <property type="project" value="UniProtKB-EC"/>
</dbReference>
<accession>A0A1S6IYD0</accession>
<keyword evidence="10" id="KW-1185">Reference proteome</keyword>
<feature type="active site" description="Nucleophile" evidence="8">
    <location>
        <position position="86"/>
    </location>
</feature>
<dbReference type="GO" id="GO:0005737">
    <property type="term" value="C:cytoplasm"/>
    <property type="evidence" value="ECO:0007669"/>
    <property type="project" value="UniProtKB-SubCell"/>
</dbReference>
<evidence type="ECO:0000256" key="3">
    <source>
        <dbReference type="ARBA" id="ARBA00022741"/>
    </source>
</evidence>
<dbReference type="HAMAP" id="MF_00421">
    <property type="entry name" value="PurQ"/>
    <property type="match status" value="1"/>
</dbReference>
<feature type="active site" evidence="8">
    <location>
        <position position="203"/>
    </location>
</feature>
<organism evidence="9 10">
    <name type="scientific">Desulforamulus ferrireducens</name>
    <dbReference type="NCBI Taxonomy" id="1833852"/>
    <lineage>
        <taxon>Bacteria</taxon>
        <taxon>Bacillati</taxon>
        <taxon>Bacillota</taxon>
        <taxon>Clostridia</taxon>
        <taxon>Eubacteriales</taxon>
        <taxon>Peptococcaceae</taxon>
        <taxon>Desulforamulus</taxon>
    </lineage>
</organism>
<dbReference type="STRING" id="1833852.B0537_12270"/>
<comment type="pathway">
    <text evidence="8">Purine metabolism; IMP biosynthesis via de novo pathway; 5-amino-1-(5-phospho-D-ribosyl)imidazole from N(2)-formyl-N(1)-(5-phospho-D-ribosyl)glycinamide: step 1/2.</text>
</comment>
<dbReference type="Gene3D" id="3.40.50.880">
    <property type="match status" value="1"/>
</dbReference>
<evidence type="ECO:0000256" key="1">
    <source>
        <dbReference type="ARBA" id="ARBA00022490"/>
    </source>
</evidence>
<dbReference type="Proteomes" id="UP000189464">
    <property type="component" value="Chromosome"/>
</dbReference>
<dbReference type="GO" id="GO:0004642">
    <property type="term" value="F:phosphoribosylformylglycinamidine synthase activity"/>
    <property type="evidence" value="ECO:0007669"/>
    <property type="project" value="UniProtKB-UniRule"/>
</dbReference>
<dbReference type="PANTHER" id="PTHR47552:SF1">
    <property type="entry name" value="PHOSPHORIBOSYLFORMYLGLYCINAMIDINE SYNTHASE SUBUNIT PURQ"/>
    <property type="match status" value="1"/>
</dbReference>
<name>A0A1S6IYD0_9FIRM</name>
<evidence type="ECO:0000256" key="8">
    <source>
        <dbReference type="HAMAP-Rule" id="MF_00421"/>
    </source>
</evidence>
<sequence length="233" mass="25348">MKFGVVVFPGSNCDADCLHAIKASTGQTVEYIWHKAGSVDGYDCIVLPGGFSYGDYLRCGAVARFSPVMTPVIEFAQKGGLVLGICNGFQILTEAGLLPGALHRNKNLQFICDDTYLRIENNATPFTCQAEVGQVIRVPIAHGEGNYYADPEIIQQLEENKQVIFRYCDPYGEITPAANPNGSVNNIAGICNSKGNVLGMMPHPERCAEAILGNTDGQLIFQSLLQQWLRRCG</sequence>
<dbReference type="EC" id="6.3.5.3" evidence="8"/>
<dbReference type="UniPathway" id="UPA00074">
    <property type="reaction ID" value="UER00128"/>
</dbReference>
<dbReference type="PROSITE" id="PS51273">
    <property type="entry name" value="GATASE_TYPE_1"/>
    <property type="match status" value="1"/>
</dbReference>
<evidence type="ECO:0000313" key="9">
    <source>
        <dbReference type="EMBL" id="AQS59785.1"/>
    </source>
</evidence>
<dbReference type="OrthoDB" id="9804441at2"/>
<dbReference type="PANTHER" id="PTHR47552">
    <property type="entry name" value="PHOSPHORIBOSYLFORMYLGLYCINAMIDINE SYNTHASE SUBUNIT PURQ"/>
    <property type="match status" value="1"/>
</dbReference>
<protein>
    <recommendedName>
        <fullName evidence="8">Phosphoribosylformylglycinamidine synthase subunit PurQ</fullName>
        <shortName evidence="8">FGAM synthase</shortName>
        <ecNumber evidence="8">6.3.5.3</ecNumber>
    </recommendedName>
    <alternativeName>
        <fullName evidence="8">Formylglycinamide ribonucleotide amidotransferase subunit I</fullName>
        <shortName evidence="8">FGAR amidotransferase I</shortName>
        <shortName evidence="8">FGAR-AT I</shortName>
    </alternativeName>
    <alternativeName>
        <fullName evidence="8">Glutaminase PurQ</fullName>
        <ecNumber evidence="8">3.5.1.2</ecNumber>
    </alternativeName>
    <alternativeName>
        <fullName evidence="8">Phosphoribosylformylglycinamidine synthase subunit I</fullName>
    </alternativeName>
</protein>
<comment type="subcellular location">
    <subcellularLocation>
        <location evidence="8">Cytoplasm</location>
    </subcellularLocation>
</comment>
<dbReference type="InterPro" id="IPR010075">
    <property type="entry name" value="PRibForGlyAmidine_synth_PurQ"/>
</dbReference>
<dbReference type="KEGG" id="dfg:B0537_12270"/>
<comment type="subunit">
    <text evidence="8">Part of the FGAM synthase complex composed of 1 PurL, 1 PurQ and 2 PurS subunits.</text>
</comment>
<evidence type="ECO:0000256" key="2">
    <source>
        <dbReference type="ARBA" id="ARBA00022598"/>
    </source>
</evidence>
<dbReference type="PIRSF" id="PIRSF001586">
    <property type="entry name" value="FGAM_synth_I"/>
    <property type="match status" value="1"/>
</dbReference>
<comment type="function">
    <text evidence="8">Part of the phosphoribosylformylglycinamidine synthase complex involved in the purines biosynthetic pathway. Catalyzes the ATP-dependent conversion of formylglycinamide ribonucleotide (FGAR) and glutamine to yield formylglycinamidine ribonucleotide (FGAM) and glutamate. The FGAM synthase complex is composed of three subunits. PurQ produces an ammonia molecule by converting glutamine to glutamate. PurL transfers the ammonia molecule to FGAR to form FGAM in an ATP-dependent manner. PurS interacts with PurQ and PurL and is thought to assist in the transfer of the ammonia molecule from PurQ to PurL.</text>
</comment>
<dbReference type="EMBL" id="CP019698">
    <property type="protein sequence ID" value="AQS59785.1"/>
    <property type="molecule type" value="Genomic_DNA"/>
</dbReference>
<keyword evidence="4 8" id="KW-0658">Purine biosynthesis</keyword>
<dbReference type="SMART" id="SM01211">
    <property type="entry name" value="GATase_5"/>
    <property type="match status" value="1"/>
</dbReference>
<keyword evidence="7 8" id="KW-0315">Glutamine amidotransferase</keyword>
<dbReference type="RefSeq" id="WP_077714831.1">
    <property type="nucleotide sequence ID" value="NZ_CP019698.1"/>
</dbReference>
<comment type="catalytic activity">
    <reaction evidence="8">
        <text>N(2)-formyl-N(1)-(5-phospho-beta-D-ribosyl)glycinamide + L-glutamine + ATP + H2O = 2-formamido-N(1)-(5-O-phospho-beta-D-ribosyl)acetamidine + L-glutamate + ADP + phosphate + H(+)</text>
        <dbReference type="Rhea" id="RHEA:17129"/>
        <dbReference type="ChEBI" id="CHEBI:15377"/>
        <dbReference type="ChEBI" id="CHEBI:15378"/>
        <dbReference type="ChEBI" id="CHEBI:29985"/>
        <dbReference type="ChEBI" id="CHEBI:30616"/>
        <dbReference type="ChEBI" id="CHEBI:43474"/>
        <dbReference type="ChEBI" id="CHEBI:58359"/>
        <dbReference type="ChEBI" id="CHEBI:147286"/>
        <dbReference type="ChEBI" id="CHEBI:147287"/>
        <dbReference type="ChEBI" id="CHEBI:456216"/>
        <dbReference type="EC" id="6.3.5.3"/>
    </reaction>
</comment>
<dbReference type="EC" id="3.5.1.2" evidence="8"/>
<dbReference type="SUPFAM" id="SSF52317">
    <property type="entry name" value="Class I glutamine amidotransferase-like"/>
    <property type="match status" value="1"/>
</dbReference>
<dbReference type="NCBIfam" id="TIGR01737">
    <property type="entry name" value="FGAM_synth_I"/>
    <property type="match status" value="1"/>
</dbReference>
<gene>
    <name evidence="8" type="primary">purQ</name>
    <name evidence="9" type="ORF">B0537_12270</name>
</gene>
<keyword evidence="3 8" id="KW-0547">Nucleotide-binding</keyword>
<dbReference type="CDD" id="cd01740">
    <property type="entry name" value="GATase1_FGAR_AT"/>
    <property type="match status" value="1"/>
</dbReference>
<keyword evidence="1 8" id="KW-0963">Cytoplasm</keyword>
<feature type="active site" evidence="8">
    <location>
        <position position="205"/>
    </location>
</feature>
<proteinExistence type="inferred from homology"/>